<organism evidence="2 3">
    <name type="scientific">Aspergillus pseudodeflectus</name>
    <dbReference type="NCBI Taxonomy" id="176178"/>
    <lineage>
        <taxon>Eukaryota</taxon>
        <taxon>Fungi</taxon>
        <taxon>Dikarya</taxon>
        <taxon>Ascomycota</taxon>
        <taxon>Pezizomycotina</taxon>
        <taxon>Eurotiomycetes</taxon>
        <taxon>Eurotiomycetidae</taxon>
        <taxon>Eurotiales</taxon>
        <taxon>Aspergillaceae</taxon>
        <taxon>Aspergillus</taxon>
        <taxon>Aspergillus subgen. Nidulantes</taxon>
    </lineage>
</organism>
<evidence type="ECO:0000313" key="2">
    <source>
        <dbReference type="EMBL" id="KAL2859268.1"/>
    </source>
</evidence>
<sequence length="68" mass="7424">MSFPTPRSASRTCPQTSGTSRAISRGGQLSEQLGRSIGSAFTVRGWRRSPDRLSGLWGGSWMRLQGRV</sequence>
<dbReference type="Proteomes" id="UP001610444">
    <property type="component" value="Unassembled WGS sequence"/>
</dbReference>
<proteinExistence type="predicted"/>
<keyword evidence="3" id="KW-1185">Reference proteome</keyword>
<name>A0ABR4L465_9EURO</name>
<dbReference type="GeneID" id="98153610"/>
<dbReference type="EMBL" id="JBFXLR010000003">
    <property type="protein sequence ID" value="KAL2859268.1"/>
    <property type="molecule type" value="Genomic_DNA"/>
</dbReference>
<gene>
    <name evidence="2" type="ORF">BJX68DRAFT_226059</name>
</gene>
<evidence type="ECO:0000256" key="1">
    <source>
        <dbReference type="SAM" id="MobiDB-lite"/>
    </source>
</evidence>
<feature type="non-terminal residue" evidence="2">
    <location>
        <position position="1"/>
    </location>
</feature>
<reference evidence="2 3" key="1">
    <citation type="submission" date="2024-07" db="EMBL/GenBank/DDBJ databases">
        <title>Section-level genome sequencing and comparative genomics of Aspergillus sections Usti and Cavernicolus.</title>
        <authorList>
            <consortium name="Lawrence Berkeley National Laboratory"/>
            <person name="Nybo J.L."/>
            <person name="Vesth T.C."/>
            <person name="Theobald S."/>
            <person name="Frisvad J.C."/>
            <person name="Larsen T.O."/>
            <person name="Kjaerboelling I."/>
            <person name="Rothschild-Mancinelli K."/>
            <person name="Lyhne E.K."/>
            <person name="Kogle M.E."/>
            <person name="Barry K."/>
            <person name="Clum A."/>
            <person name="Na H."/>
            <person name="Ledsgaard L."/>
            <person name="Lin J."/>
            <person name="Lipzen A."/>
            <person name="Kuo A."/>
            <person name="Riley R."/>
            <person name="Mondo S."/>
            <person name="LaButti K."/>
            <person name="Haridas S."/>
            <person name="Pangalinan J."/>
            <person name="Salamov A.A."/>
            <person name="Simmons B.A."/>
            <person name="Magnuson J.K."/>
            <person name="Chen J."/>
            <person name="Drula E."/>
            <person name="Henrissat B."/>
            <person name="Wiebenga A."/>
            <person name="Lubbers R.J."/>
            <person name="Gomes A.C."/>
            <person name="Macurrencykelacurrency M.R."/>
            <person name="Stajich J."/>
            <person name="Grigoriev I.V."/>
            <person name="Mortensen U.H."/>
            <person name="De vries R.P."/>
            <person name="Baker S.E."/>
            <person name="Andersen M.R."/>
        </authorList>
    </citation>
    <scope>NUCLEOTIDE SEQUENCE [LARGE SCALE GENOMIC DNA]</scope>
    <source>
        <strain evidence="2 3">CBS 756.74</strain>
    </source>
</reference>
<protein>
    <submittedName>
        <fullName evidence="2">Uncharacterized protein</fullName>
    </submittedName>
</protein>
<feature type="region of interest" description="Disordered" evidence="1">
    <location>
        <begin position="1"/>
        <end position="29"/>
    </location>
</feature>
<evidence type="ECO:0000313" key="3">
    <source>
        <dbReference type="Proteomes" id="UP001610444"/>
    </source>
</evidence>
<comment type="caution">
    <text evidence="2">The sequence shown here is derived from an EMBL/GenBank/DDBJ whole genome shotgun (WGS) entry which is preliminary data.</text>
</comment>
<dbReference type="RefSeq" id="XP_070904202.1">
    <property type="nucleotide sequence ID" value="XM_071038446.1"/>
</dbReference>
<accession>A0ABR4L465</accession>